<sequence>MKQSKLAASAIVGLISLSLAACGSGGESGGKAEQVVFKLAVSQPQEHPQYQAGLELGKRLEEATDDRYSVQVYGNETLGTSAEVIQNLSNGTVDFAWIGGANVESLNQDFVVYNLPFVFDSREAQLAVLNDDELNTELFTSLEDSKSITVLGGANAGQRSIYNAIRPIRTPDDLKGLKIRVQQSDSQVRMLQLLGGIPSPMSFGEVYSALQTGVLDGAENNEPSYNAMKHDEVAKYYSYTRHLMIPDFLLMSTQTLDKMDETDRDALLAIIPDITQKASDDFVPYVNESIERSKALGAQFNDDVDTAAFKARVAPMVEEYMGANDLRAKYYEATQQANQDNPA</sequence>
<feature type="chain" id="PRO_5043050370" evidence="2">
    <location>
        <begin position="21"/>
        <end position="343"/>
    </location>
</feature>
<dbReference type="InterPro" id="IPR004682">
    <property type="entry name" value="TRAP_DctP"/>
</dbReference>
<proteinExistence type="predicted"/>
<evidence type="ECO:0000313" key="3">
    <source>
        <dbReference type="EMBL" id="BEH01398.1"/>
    </source>
</evidence>
<dbReference type="PROSITE" id="PS51257">
    <property type="entry name" value="PROKAR_LIPOPROTEIN"/>
    <property type="match status" value="1"/>
</dbReference>
<dbReference type="InterPro" id="IPR018389">
    <property type="entry name" value="DctP_fam"/>
</dbReference>
<dbReference type="Gene3D" id="3.40.190.170">
    <property type="entry name" value="Bacterial extracellular solute-binding protein, family 7"/>
    <property type="match status" value="1"/>
</dbReference>
<dbReference type="PIRSF" id="PIRSF006470">
    <property type="entry name" value="DctB"/>
    <property type="match status" value="1"/>
</dbReference>
<evidence type="ECO:0000256" key="2">
    <source>
        <dbReference type="SAM" id="SignalP"/>
    </source>
</evidence>
<dbReference type="RefSeq" id="WP_286267578.1">
    <property type="nucleotide sequence ID" value="NZ_AP028056.1"/>
</dbReference>
<name>A0AAN0K651_9ACTN</name>
<gene>
    <name evidence="3" type="ORF">brsh051_06790</name>
</gene>
<dbReference type="Pfam" id="PF03480">
    <property type="entry name" value="DctP"/>
    <property type="match status" value="1"/>
</dbReference>
<dbReference type="GO" id="GO:0030288">
    <property type="term" value="C:outer membrane-bounded periplasmic space"/>
    <property type="evidence" value="ECO:0007669"/>
    <property type="project" value="InterPro"/>
</dbReference>
<protein>
    <submittedName>
        <fullName evidence="3">TRAP transporter substrate-binding protein</fullName>
    </submittedName>
</protein>
<dbReference type="NCBIfam" id="NF037995">
    <property type="entry name" value="TRAP_S1"/>
    <property type="match status" value="1"/>
</dbReference>
<evidence type="ECO:0000313" key="4">
    <source>
        <dbReference type="Proteomes" id="UP001431656"/>
    </source>
</evidence>
<dbReference type="PANTHER" id="PTHR33376">
    <property type="match status" value="1"/>
</dbReference>
<dbReference type="AlphaFoldDB" id="A0AAN0K651"/>
<dbReference type="SUPFAM" id="SSF53850">
    <property type="entry name" value="Periplasmic binding protein-like II"/>
    <property type="match status" value="1"/>
</dbReference>
<organism evidence="3 4">
    <name type="scientific">Brooklawnia propionicigenes</name>
    <dbReference type="NCBI Taxonomy" id="3041175"/>
    <lineage>
        <taxon>Bacteria</taxon>
        <taxon>Bacillati</taxon>
        <taxon>Actinomycetota</taxon>
        <taxon>Actinomycetes</taxon>
        <taxon>Propionibacteriales</taxon>
        <taxon>Propionibacteriaceae</taxon>
        <taxon>Brooklawnia</taxon>
    </lineage>
</organism>
<reference evidence="3" key="1">
    <citation type="journal article" date="2024" name="Int. J. Syst. Evol. Microbiol.">
        <title>Brooklawnia propionicigenes sp. nov., a facultatively anaerobic, propionate-producing bacterium isolated from a methanogenic reactor treating waste from cattle farms.</title>
        <authorList>
            <person name="Akita Y."/>
            <person name="Ueki A."/>
            <person name="Tonouchi A."/>
            <person name="Sugawara Y."/>
            <person name="Honma S."/>
            <person name="Kaku N."/>
            <person name="Ueki K."/>
        </authorList>
    </citation>
    <scope>NUCLEOTIDE SEQUENCE</scope>
    <source>
        <strain evidence="3">SH051</strain>
    </source>
</reference>
<evidence type="ECO:0000256" key="1">
    <source>
        <dbReference type="ARBA" id="ARBA00022729"/>
    </source>
</evidence>
<dbReference type="CDD" id="cd13671">
    <property type="entry name" value="PBP2_TRAP_SBP_like_3"/>
    <property type="match status" value="1"/>
</dbReference>
<dbReference type="GO" id="GO:0055085">
    <property type="term" value="P:transmembrane transport"/>
    <property type="evidence" value="ECO:0007669"/>
    <property type="project" value="InterPro"/>
</dbReference>
<feature type="signal peptide" evidence="2">
    <location>
        <begin position="1"/>
        <end position="20"/>
    </location>
</feature>
<dbReference type="EMBL" id="AP028056">
    <property type="protein sequence ID" value="BEH01398.1"/>
    <property type="molecule type" value="Genomic_DNA"/>
</dbReference>
<dbReference type="PANTHER" id="PTHR33376:SF2">
    <property type="entry name" value="DICARBOXYLATE-BINDING PERIPLASMIC PROTEIN"/>
    <property type="match status" value="1"/>
</dbReference>
<dbReference type="Proteomes" id="UP001431656">
    <property type="component" value="Chromosome"/>
</dbReference>
<keyword evidence="1 2" id="KW-0732">Signal</keyword>
<dbReference type="KEGG" id="broo:brsh051_06790"/>
<accession>A0AAN0K651</accession>
<dbReference type="NCBIfam" id="TIGR00787">
    <property type="entry name" value="dctP"/>
    <property type="match status" value="1"/>
</dbReference>
<dbReference type="InterPro" id="IPR038404">
    <property type="entry name" value="TRAP_DctP_sf"/>
</dbReference>
<keyword evidence="4" id="KW-1185">Reference proteome</keyword>
<dbReference type="GO" id="GO:0030246">
    <property type="term" value="F:carbohydrate binding"/>
    <property type="evidence" value="ECO:0007669"/>
    <property type="project" value="TreeGrafter"/>
</dbReference>